<reference evidence="3" key="1">
    <citation type="journal article" date="2019" name="Int. J. Syst. Evol. Microbiol.">
        <title>The Global Catalogue of Microorganisms (GCM) 10K type strain sequencing project: providing services to taxonomists for standard genome sequencing and annotation.</title>
        <authorList>
            <consortium name="The Broad Institute Genomics Platform"/>
            <consortium name="The Broad Institute Genome Sequencing Center for Infectious Disease"/>
            <person name="Wu L."/>
            <person name="Ma J."/>
        </authorList>
    </citation>
    <scope>NUCLEOTIDE SEQUENCE [LARGE SCALE GENOMIC DNA]</scope>
    <source>
        <strain evidence="3">CGMCC 1.15043</strain>
    </source>
</reference>
<keyword evidence="3" id="KW-1185">Reference proteome</keyword>
<dbReference type="InterPro" id="IPR010368">
    <property type="entry name" value="Com_YlbF"/>
</dbReference>
<dbReference type="RefSeq" id="WP_229757920.1">
    <property type="nucleotide sequence ID" value="NZ_BMHE01000055.1"/>
</dbReference>
<dbReference type="InterPro" id="IPR052767">
    <property type="entry name" value="Bact_com_dev_regulator"/>
</dbReference>
<dbReference type="InterPro" id="IPR023378">
    <property type="entry name" value="YheA/YmcA-like_dom_sf"/>
</dbReference>
<dbReference type="Gene3D" id="1.20.1500.10">
    <property type="entry name" value="YheA/YmcA-like"/>
    <property type="match status" value="1"/>
</dbReference>
<accession>A0ABQ1FF19</accession>
<gene>
    <name evidence="2" type="ORF">GCM10008018_63010</name>
</gene>
<sequence>MASMLQTMEADTIDMSAVLMQAYDMGDMINSSAEVADYLYWKNAVDNSEEVKGLKAVFARKKDAFEECERFGHYHPSYHQALAAVNEIQDKLQEVEAVRKFKEAEDRLDDLLFTVSTTIAHAVSDTIKVPSNNPLPTGKGCSSGGSCSGNCG</sequence>
<protein>
    <recommendedName>
        <fullName evidence="4">YlbF family regulator</fullName>
    </recommendedName>
</protein>
<feature type="coiled-coil region" evidence="1">
    <location>
        <begin position="78"/>
        <end position="105"/>
    </location>
</feature>
<dbReference type="Pfam" id="PF06133">
    <property type="entry name" value="Com_YlbF"/>
    <property type="match status" value="1"/>
</dbReference>
<dbReference type="SUPFAM" id="SSF158622">
    <property type="entry name" value="YheA/YmcA-like"/>
    <property type="match status" value="1"/>
</dbReference>
<name>A0ABQ1FF19_9BACL</name>
<evidence type="ECO:0008006" key="4">
    <source>
        <dbReference type="Google" id="ProtNLM"/>
    </source>
</evidence>
<dbReference type="PANTHER" id="PTHR38448">
    <property type="entry name" value="REGULATORY PROTEIN YLBF-RELATED"/>
    <property type="match status" value="1"/>
</dbReference>
<evidence type="ECO:0000313" key="2">
    <source>
        <dbReference type="EMBL" id="GGA08724.1"/>
    </source>
</evidence>
<dbReference type="EMBL" id="BMHE01000055">
    <property type="protein sequence ID" value="GGA08724.1"/>
    <property type="molecule type" value="Genomic_DNA"/>
</dbReference>
<comment type="caution">
    <text evidence="2">The sequence shown here is derived from an EMBL/GenBank/DDBJ whole genome shotgun (WGS) entry which is preliminary data.</text>
</comment>
<evidence type="ECO:0000313" key="3">
    <source>
        <dbReference type="Proteomes" id="UP000615455"/>
    </source>
</evidence>
<proteinExistence type="predicted"/>
<evidence type="ECO:0000256" key="1">
    <source>
        <dbReference type="SAM" id="Coils"/>
    </source>
</evidence>
<organism evidence="2 3">
    <name type="scientific">Paenibacillus marchantiophytorum</name>
    <dbReference type="NCBI Taxonomy" id="1619310"/>
    <lineage>
        <taxon>Bacteria</taxon>
        <taxon>Bacillati</taxon>
        <taxon>Bacillota</taxon>
        <taxon>Bacilli</taxon>
        <taxon>Bacillales</taxon>
        <taxon>Paenibacillaceae</taxon>
        <taxon>Paenibacillus</taxon>
    </lineage>
</organism>
<keyword evidence="1" id="KW-0175">Coiled coil</keyword>
<dbReference type="Proteomes" id="UP000615455">
    <property type="component" value="Unassembled WGS sequence"/>
</dbReference>
<dbReference type="PANTHER" id="PTHR38448:SF2">
    <property type="entry name" value="REGULATORY PROTEIN YLBF"/>
    <property type="match status" value="1"/>
</dbReference>